<dbReference type="Proteomes" id="UP001139646">
    <property type="component" value="Unassembled WGS sequence"/>
</dbReference>
<name>A0ABS9X1D8_9GAMM</name>
<dbReference type="InterPro" id="IPR005843">
    <property type="entry name" value="A-D-PHexomutase_C"/>
</dbReference>
<evidence type="ECO:0000313" key="3">
    <source>
        <dbReference type="Proteomes" id="UP001139646"/>
    </source>
</evidence>
<gene>
    <name evidence="2" type="ORF">L3081_12565</name>
</gene>
<reference evidence="2" key="1">
    <citation type="submission" date="2022-01" db="EMBL/GenBank/DDBJ databases">
        <title>Colwellia maritima, isolated from seawater.</title>
        <authorList>
            <person name="Kristyanto S."/>
            <person name="Jung J."/>
            <person name="Jeon C.O."/>
        </authorList>
    </citation>
    <scope>NUCLEOTIDE SEQUENCE</scope>
    <source>
        <strain evidence="2">MSW7</strain>
    </source>
</reference>
<protein>
    <recommendedName>
        <fullName evidence="1">Alpha-D-phosphohexomutase C-terminal domain-containing protein</fullName>
    </recommendedName>
</protein>
<dbReference type="RefSeq" id="WP_242287033.1">
    <property type="nucleotide sequence ID" value="NZ_JAKKSL010000002.1"/>
</dbReference>
<comment type="caution">
    <text evidence="2">The sequence shown here is derived from an EMBL/GenBank/DDBJ whole genome shotgun (WGS) entry which is preliminary data.</text>
</comment>
<evidence type="ECO:0000313" key="2">
    <source>
        <dbReference type="EMBL" id="MCI2284069.1"/>
    </source>
</evidence>
<proteinExistence type="predicted"/>
<sequence length="78" mass="8380">MLPQILVNVRFTGDSDPINSSSVKASVERVNEVLSGRGRVLLRKSGTEPLIRVMVEGPMMDEVTALANEIADAVKLAS</sequence>
<accession>A0ABS9X1D8</accession>
<organism evidence="2 3">
    <name type="scientific">Colwellia maritima</name>
    <dbReference type="NCBI Taxonomy" id="2912588"/>
    <lineage>
        <taxon>Bacteria</taxon>
        <taxon>Pseudomonadati</taxon>
        <taxon>Pseudomonadota</taxon>
        <taxon>Gammaproteobacteria</taxon>
        <taxon>Alteromonadales</taxon>
        <taxon>Colwelliaceae</taxon>
        <taxon>Colwellia</taxon>
    </lineage>
</organism>
<evidence type="ECO:0000259" key="1">
    <source>
        <dbReference type="Pfam" id="PF00408"/>
    </source>
</evidence>
<dbReference type="EMBL" id="JAKKSL010000002">
    <property type="protein sequence ID" value="MCI2284069.1"/>
    <property type="molecule type" value="Genomic_DNA"/>
</dbReference>
<feature type="domain" description="Alpha-D-phosphohexomutase C-terminal" evidence="1">
    <location>
        <begin position="6"/>
        <end position="73"/>
    </location>
</feature>
<keyword evidence="3" id="KW-1185">Reference proteome</keyword>
<dbReference type="Pfam" id="PF00408">
    <property type="entry name" value="PGM_PMM_IV"/>
    <property type="match status" value="1"/>
</dbReference>